<reference evidence="2 3" key="1">
    <citation type="submission" date="2024-02" db="EMBL/GenBank/DDBJ databases">
        <authorList>
            <person name="Grouzdev D."/>
        </authorList>
    </citation>
    <scope>NUCLEOTIDE SEQUENCE [LARGE SCALE GENOMIC DNA]</scope>
    <source>
        <strain evidence="2 3">9N</strain>
    </source>
</reference>
<dbReference type="RefSeq" id="WP_332080651.1">
    <property type="nucleotide sequence ID" value="NZ_JAZHYN010000008.1"/>
</dbReference>
<comment type="caution">
    <text evidence="2">The sequence shown here is derived from an EMBL/GenBank/DDBJ whole genome shotgun (WGS) entry which is preliminary data.</text>
</comment>
<name>A0ABU7XEZ8_9HYPH</name>
<accession>A0ABU7XEZ8</accession>
<gene>
    <name evidence="2" type="ORF">V3H18_04165</name>
</gene>
<evidence type="ECO:0000313" key="3">
    <source>
        <dbReference type="Proteomes" id="UP001350748"/>
    </source>
</evidence>
<proteinExistence type="predicted"/>
<protein>
    <submittedName>
        <fullName evidence="2">Uncharacterized protein</fullName>
    </submittedName>
</protein>
<keyword evidence="1" id="KW-0732">Signal</keyword>
<dbReference type="Proteomes" id="UP001350748">
    <property type="component" value="Unassembled WGS sequence"/>
</dbReference>
<keyword evidence="3" id="KW-1185">Reference proteome</keyword>
<evidence type="ECO:0000256" key="1">
    <source>
        <dbReference type="SAM" id="SignalP"/>
    </source>
</evidence>
<feature type="chain" id="PRO_5046159348" evidence="1">
    <location>
        <begin position="30"/>
        <end position="148"/>
    </location>
</feature>
<feature type="signal peptide" evidence="1">
    <location>
        <begin position="1"/>
        <end position="29"/>
    </location>
</feature>
<evidence type="ECO:0000313" key="2">
    <source>
        <dbReference type="EMBL" id="MEF3365724.1"/>
    </source>
</evidence>
<dbReference type="EMBL" id="JAZHYN010000008">
    <property type="protein sequence ID" value="MEF3365724.1"/>
    <property type="molecule type" value="Genomic_DNA"/>
</dbReference>
<sequence>MILGALLFQRNVARLSLLALIVASSGAYAQQQSCQEDFQKLSEKRMAGIQALNALGKAGKGKMDPVAACPAAKRLVSVETEMLNYMTKNKEWCNVPDNVVDNFKEARAKTQTFASQACAVAAKAKQMREQAEAGGGMMAPPKLPAGPL</sequence>
<organism evidence="2 3">
    <name type="scientific">Methylocystis borbori</name>
    <dbReference type="NCBI Taxonomy" id="3118750"/>
    <lineage>
        <taxon>Bacteria</taxon>
        <taxon>Pseudomonadati</taxon>
        <taxon>Pseudomonadota</taxon>
        <taxon>Alphaproteobacteria</taxon>
        <taxon>Hyphomicrobiales</taxon>
        <taxon>Methylocystaceae</taxon>
        <taxon>Methylocystis</taxon>
    </lineage>
</organism>